<dbReference type="GeneID" id="8850203"/>
<name>D2VEJ4_NAEGR</name>
<dbReference type="VEuPathDB" id="AmoebaDB:NAEGRDRAFT_67299"/>
<dbReference type="KEGG" id="ngr:NAEGRDRAFT_67299"/>
<sequence length="204" mass="24082">MSGSPVFTFEGELIGFLVGAKKEINLNIVLSINHPTFVIEYLSFPALELLELHEDYYLPLLKPFISKHFNLIESTVDVNFINQDQRDNLEKVKLIYQRMVNDSFYNLSEIKFLPPFEIGAYEEHLRLIEESCEPIAITYSELRLVLCYEKAKLFENSIKDELLNRCSKGYKKTVERMPLQTCEKVFDFYFQFYNENVAKKEKKY</sequence>
<evidence type="ECO:0000313" key="2">
    <source>
        <dbReference type="Proteomes" id="UP000006671"/>
    </source>
</evidence>
<dbReference type="RefSeq" id="XP_002677636.1">
    <property type="nucleotide sequence ID" value="XM_002677590.1"/>
</dbReference>
<dbReference type="InParanoid" id="D2VEJ4"/>
<proteinExistence type="predicted"/>
<dbReference type="Proteomes" id="UP000006671">
    <property type="component" value="Unassembled WGS sequence"/>
</dbReference>
<keyword evidence="2" id="KW-1185">Reference proteome</keyword>
<accession>D2VEJ4</accession>
<gene>
    <name evidence="1" type="ORF">NAEGRDRAFT_67299</name>
</gene>
<evidence type="ECO:0000313" key="1">
    <source>
        <dbReference type="EMBL" id="EFC44892.1"/>
    </source>
</evidence>
<protein>
    <submittedName>
        <fullName evidence="1">Predicted protein</fullName>
    </submittedName>
</protein>
<dbReference type="EMBL" id="GG738866">
    <property type="protein sequence ID" value="EFC44892.1"/>
    <property type="molecule type" value="Genomic_DNA"/>
</dbReference>
<organism evidence="2">
    <name type="scientific">Naegleria gruberi</name>
    <name type="common">Amoeba</name>
    <dbReference type="NCBI Taxonomy" id="5762"/>
    <lineage>
        <taxon>Eukaryota</taxon>
        <taxon>Discoba</taxon>
        <taxon>Heterolobosea</taxon>
        <taxon>Tetramitia</taxon>
        <taxon>Eutetramitia</taxon>
        <taxon>Vahlkampfiidae</taxon>
        <taxon>Naegleria</taxon>
    </lineage>
</organism>
<dbReference type="AlphaFoldDB" id="D2VEJ4"/>
<reference evidence="1 2" key="1">
    <citation type="journal article" date="2010" name="Cell">
        <title>The genome of Naegleria gruberi illuminates early eukaryotic versatility.</title>
        <authorList>
            <person name="Fritz-Laylin L.K."/>
            <person name="Prochnik S.E."/>
            <person name="Ginger M.L."/>
            <person name="Dacks J.B."/>
            <person name="Carpenter M.L."/>
            <person name="Field M.C."/>
            <person name="Kuo A."/>
            <person name="Paredez A."/>
            <person name="Chapman J."/>
            <person name="Pham J."/>
            <person name="Shu S."/>
            <person name="Neupane R."/>
            <person name="Cipriano M."/>
            <person name="Mancuso J."/>
            <person name="Tu H."/>
            <person name="Salamov A."/>
            <person name="Lindquist E."/>
            <person name="Shapiro H."/>
            <person name="Lucas S."/>
            <person name="Grigoriev I.V."/>
            <person name="Cande W.Z."/>
            <person name="Fulton C."/>
            <person name="Rokhsar D.S."/>
            <person name="Dawson S.C."/>
        </authorList>
    </citation>
    <scope>NUCLEOTIDE SEQUENCE [LARGE SCALE GENOMIC DNA]</scope>
    <source>
        <strain evidence="1 2">NEG-M</strain>
    </source>
</reference>